<reference evidence="2" key="1">
    <citation type="journal article" date="2015" name="Genome Biol. Evol.">
        <title>Organellar Genomes of White Spruce (Picea glauca): Assembly and Annotation.</title>
        <authorList>
            <person name="Jackman S.D."/>
            <person name="Warren R.L."/>
            <person name="Gibb E.A."/>
            <person name="Vandervalk B.P."/>
            <person name="Mohamadi H."/>
            <person name="Chu J."/>
            <person name="Raymond A."/>
            <person name="Pleasance S."/>
            <person name="Coope R."/>
            <person name="Wildung M.R."/>
            <person name="Ritland C.E."/>
            <person name="Bousquet J."/>
            <person name="Jones S.J."/>
            <person name="Bohlmann J."/>
            <person name="Birol I."/>
        </authorList>
    </citation>
    <scope>NUCLEOTIDE SEQUENCE [LARGE SCALE GENOMIC DNA]</scope>
    <source>
        <tissue evidence="2">Flushing bud</tissue>
    </source>
</reference>
<protein>
    <submittedName>
        <fullName evidence="2">Uncharacterized protein</fullName>
    </submittedName>
</protein>
<organism evidence="2">
    <name type="scientific">Picea glauca</name>
    <name type="common">White spruce</name>
    <name type="synonym">Pinus glauca</name>
    <dbReference type="NCBI Taxonomy" id="3330"/>
    <lineage>
        <taxon>Eukaryota</taxon>
        <taxon>Viridiplantae</taxon>
        <taxon>Streptophyta</taxon>
        <taxon>Embryophyta</taxon>
        <taxon>Tracheophyta</taxon>
        <taxon>Spermatophyta</taxon>
        <taxon>Pinopsida</taxon>
        <taxon>Pinidae</taxon>
        <taxon>Conifers I</taxon>
        <taxon>Pinales</taxon>
        <taxon>Pinaceae</taxon>
        <taxon>Picea</taxon>
    </lineage>
</organism>
<accession>A0A117NFQ0</accession>
<feature type="transmembrane region" description="Helical" evidence="1">
    <location>
        <begin position="106"/>
        <end position="129"/>
    </location>
</feature>
<evidence type="ECO:0000313" key="2">
    <source>
        <dbReference type="EMBL" id="KUM45531.1"/>
    </source>
</evidence>
<keyword evidence="1" id="KW-1133">Transmembrane helix</keyword>
<gene>
    <name evidence="2" type="ORF">ABT39_MTgene2633</name>
</gene>
<comment type="caution">
    <text evidence="2">The sequence shown here is derived from an EMBL/GenBank/DDBJ whole genome shotgun (WGS) entry which is preliminary data.</text>
</comment>
<keyword evidence="1" id="KW-0812">Transmembrane</keyword>
<proteinExistence type="predicted"/>
<dbReference type="AlphaFoldDB" id="A0A117NFQ0"/>
<evidence type="ECO:0000256" key="1">
    <source>
        <dbReference type="SAM" id="Phobius"/>
    </source>
</evidence>
<geneLocation type="mitochondrion" evidence="2"/>
<name>A0A117NFQ0_PICGL</name>
<keyword evidence="1" id="KW-0472">Membrane</keyword>
<sequence length="135" mass="16130">MDVPLRQIGFREKRQTERHIRESDVLEYLIGKIEEKTIKLRTRVKYSDINSYRVPLARRLRMIVMAIVIASHHGDVVHFDMINTIRRAKEGVRLSYRVFDLTQTYFIIYIIHSYIFVFTLLSIMSYTLYDDIDIG</sequence>
<keyword evidence="2" id="KW-0496">Mitochondrion</keyword>
<dbReference type="EMBL" id="LKAM01000018">
    <property type="protein sequence ID" value="KUM45531.1"/>
    <property type="molecule type" value="Genomic_DNA"/>
</dbReference>